<keyword evidence="1" id="KW-0680">Restriction system</keyword>
<proteinExistence type="predicted"/>
<keyword evidence="2" id="KW-0238">DNA-binding</keyword>
<name>A0A6P1E2A3_9GAMM</name>
<dbReference type="RefSeq" id="WP_164656779.1">
    <property type="nucleotide sequence ID" value="NZ_JAAIJR010000188.1"/>
</dbReference>
<reference evidence="4" key="1">
    <citation type="journal article" date="2020" name="Microbiol. Resour. Announc.">
        <title>Draft Genome Sequences of Thiorhodococcus mannitoliphagus and Thiorhodococcus minor, Purple Sulfur Photosynthetic Bacteria in the Gammaproteobacterial Family Chromatiaceae.</title>
        <authorList>
            <person name="Aviles F.A."/>
            <person name="Meyer T.E."/>
            <person name="Kyndt J.A."/>
        </authorList>
    </citation>
    <scope>NUCLEOTIDE SEQUENCE [LARGE SCALE GENOMIC DNA]</scope>
    <source>
        <strain evidence="4">DSM 18266</strain>
    </source>
</reference>
<evidence type="ECO:0000256" key="1">
    <source>
        <dbReference type="ARBA" id="ARBA00022747"/>
    </source>
</evidence>
<dbReference type="GO" id="GO:0003677">
    <property type="term" value="F:DNA binding"/>
    <property type="evidence" value="ECO:0007669"/>
    <property type="project" value="UniProtKB-KW"/>
</dbReference>
<dbReference type="SUPFAM" id="SSF116734">
    <property type="entry name" value="DNA methylase specificity domain"/>
    <property type="match status" value="1"/>
</dbReference>
<dbReference type="Proteomes" id="UP000471640">
    <property type="component" value="Unassembled WGS sequence"/>
</dbReference>
<dbReference type="AlphaFoldDB" id="A0A6P1E2A3"/>
<dbReference type="InterPro" id="IPR044946">
    <property type="entry name" value="Restrct_endonuc_typeI_TRD_sf"/>
</dbReference>
<evidence type="ECO:0000313" key="4">
    <source>
        <dbReference type="Proteomes" id="UP000471640"/>
    </source>
</evidence>
<dbReference type="EMBL" id="JAAIJR010000188">
    <property type="protein sequence ID" value="NEX23343.1"/>
    <property type="molecule type" value="Genomic_DNA"/>
</dbReference>
<gene>
    <name evidence="3" type="ORF">G3480_24125</name>
</gene>
<evidence type="ECO:0000313" key="3">
    <source>
        <dbReference type="EMBL" id="NEX23343.1"/>
    </source>
</evidence>
<sequence>MKVKEFLENFRYVAEAPEGLRRLRELVLNLAISGGLSLPDEKDSPISVSIDEIGVVRSAALESGLAKVVRGTRPLASLEKPYSIPAHWRWVNLEMLAFPLAGFAFKSSHFNAGGKGIPLIRIRDVGRDTAETYYSGPYRDEFLVSQGDYLIAMDGDFRVRAWAGSQALLNQRVTRLIHYDHSPLKFVGNDSIFMFSFA</sequence>
<organism evidence="3 4">
    <name type="scientific">Thiorhodococcus mannitoliphagus</name>
    <dbReference type="NCBI Taxonomy" id="329406"/>
    <lineage>
        <taxon>Bacteria</taxon>
        <taxon>Pseudomonadati</taxon>
        <taxon>Pseudomonadota</taxon>
        <taxon>Gammaproteobacteria</taxon>
        <taxon>Chromatiales</taxon>
        <taxon>Chromatiaceae</taxon>
        <taxon>Thiorhodococcus</taxon>
    </lineage>
</organism>
<comment type="caution">
    <text evidence="3">The sequence shown here is derived from an EMBL/GenBank/DDBJ whole genome shotgun (WGS) entry which is preliminary data.</text>
</comment>
<keyword evidence="4" id="KW-1185">Reference proteome</keyword>
<dbReference type="Gene3D" id="3.90.220.20">
    <property type="entry name" value="DNA methylase specificity domains"/>
    <property type="match status" value="1"/>
</dbReference>
<accession>A0A6P1E2A3</accession>
<reference evidence="3 4" key="2">
    <citation type="submission" date="2020-02" db="EMBL/GenBank/DDBJ databases">
        <title>Genome sequences of Thiorhodococcus mannitoliphagus and Thiorhodococcus minor, purple sulfur photosynthetic bacteria in the gammaproteobacterial family, Chromatiaceae.</title>
        <authorList>
            <person name="Aviles F.A."/>
            <person name="Meyer T.E."/>
            <person name="Kyndt J.A."/>
        </authorList>
    </citation>
    <scope>NUCLEOTIDE SEQUENCE [LARGE SCALE GENOMIC DNA]</scope>
    <source>
        <strain evidence="3 4">DSM 18266</strain>
    </source>
</reference>
<dbReference type="GO" id="GO:0009307">
    <property type="term" value="P:DNA restriction-modification system"/>
    <property type="evidence" value="ECO:0007669"/>
    <property type="project" value="UniProtKB-KW"/>
</dbReference>
<evidence type="ECO:0000256" key="2">
    <source>
        <dbReference type="ARBA" id="ARBA00023125"/>
    </source>
</evidence>
<protein>
    <submittedName>
        <fullName evidence="3">Uncharacterized protein</fullName>
    </submittedName>
</protein>